<organism evidence="2 3">
    <name type="scientific">Gracilibacillus kekensis</name>
    <dbReference type="NCBI Taxonomy" id="1027249"/>
    <lineage>
        <taxon>Bacteria</taxon>
        <taxon>Bacillati</taxon>
        <taxon>Bacillota</taxon>
        <taxon>Bacilli</taxon>
        <taxon>Bacillales</taxon>
        <taxon>Bacillaceae</taxon>
        <taxon>Gracilibacillus</taxon>
    </lineage>
</organism>
<keyword evidence="1" id="KW-1133">Transmembrane helix</keyword>
<keyword evidence="1" id="KW-0472">Membrane</keyword>
<evidence type="ECO:0000313" key="2">
    <source>
        <dbReference type="EMBL" id="SHN10877.1"/>
    </source>
</evidence>
<protein>
    <submittedName>
        <fullName evidence="2">Uncharacterized protein</fullName>
    </submittedName>
</protein>
<keyword evidence="1" id="KW-0812">Transmembrane</keyword>
<dbReference type="AlphaFoldDB" id="A0A1M7P2T0"/>
<gene>
    <name evidence="2" type="ORF">SAMN05216179_1938</name>
</gene>
<accession>A0A1M7P2T0</accession>
<dbReference type="RefSeq" id="WP_073201637.1">
    <property type="nucleotide sequence ID" value="NZ_FRCZ01000003.1"/>
</dbReference>
<feature type="transmembrane region" description="Helical" evidence="1">
    <location>
        <begin position="31"/>
        <end position="49"/>
    </location>
</feature>
<dbReference type="Proteomes" id="UP000184184">
    <property type="component" value="Unassembled WGS sequence"/>
</dbReference>
<keyword evidence="3" id="KW-1185">Reference proteome</keyword>
<evidence type="ECO:0000313" key="3">
    <source>
        <dbReference type="Proteomes" id="UP000184184"/>
    </source>
</evidence>
<feature type="transmembrane region" description="Helical" evidence="1">
    <location>
        <begin position="7"/>
        <end position="25"/>
    </location>
</feature>
<dbReference type="STRING" id="1027249.SAMN05216179_1938"/>
<dbReference type="EMBL" id="FRCZ01000003">
    <property type="protein sequence ID" value="SHN10877.1"/>
    <property type="molecule type" value="Genomic_DNA"/>
</dbReference>
<name>A0A1M7P2T0_9BACI</name>
<reference evidence="2 3" key="1">
    <citation type="submission" date="2016-11" db="EMBL/GenBank/DDBJ databases">
        <authorList>
            <person name="Jaros S."/>
            <person name="Januszkiewicz K."/>
            <person name="Wedrychowicz H."/>
        </authorList>
    </citation>
    <scope>NUCLEOTIDE SEQUENCE [LARGE SCALE GENOMIC DNA]</scope>
    <source>
        <strain evidence="2 3">CGMCC 1.10681</strain>
    </source>
</reference>
<evidence type="ECO:0000256" key="1">
    <source>
        <dbReference type="SAM" id="Phobius"/>
    </source>
</evidence>
<proteinExistence type="predicted"/>
<sequence length="59" mass="6511">MSMKRIIVMESIYALVVGFILGFIFDNILLGLAIGIGIGGIMVFILATINRRNLNKNKN</sequence>